<dbReference type="NCBIfam" id="TIGR00329">
    <property type="entry name" value="gcp_kae1"/>
    <property type="match status" value="1"/>
</dbReference>
<proteinExistence type="inferred from homology"/>
<keyword evidence="2 7" id="KW-0808">Transferase</keyword>
<dbReference type="SUPFAM" id="SSF53067">
    <property type="entry name" value="Actin-like ATPase domain"/>
    <property type="match status" value="1"/>
</dbReference>
<organism evidence="9 10">
    <name type="scientific">Chilo suppressalis</name>
    <name type="common">Asiatic rice borer moth</name>
    <dbReference type="NCBI Taxonomy" id="168631"/>
    <lineage>
        <taxon>Eukaryota</taxon>
        <taxon>Metazoa</taxon>
        <taxon>Ecdysozoa</taxon>
        <taxon>Arthropoda</taxon>
        <taxon>Hexapoda</taxon>
        <taxon>Insecta</taxon>
        <taxon>Pterygota</taxon>
        <taxon>Neoptera</taxon>
        <taxon>Endopterygota</taxon>
        <taxon>Lepidoptera</taxon>
        <taxon>Glossata</taxon>
        <taxon>Ditrysia</taxon>
        <taxon>Pyraloidea</taxon>
        <taxon>Crambidae</taxon>
        <taxon>Crambinae</taxon>
        <taxon>Chilo</taxon>
    </lineage>
</organism>
<dbReference type="PANTHER" id="PTHR11735:SF6">
    <property type="entry name" value="TRNA N6-ADENOSINE THREONYLCARBAMOYLTRANSFERASE, MITOCHONDRIAL"/>
    <property type="match status" value="1"/>
</dbReference>
<evidence type="ECO:0000259" key="8">
    <source>
        <dbReference type="Pfam" id="PF00814"/>
    </source>
</evidence>
<dbReference type="CDD" id="cd24134">
    <property type="entry name" value="ASKHA_NBD_OSGEPL1_QRI7_euk"/>
    <property type="match status" value="1"/>
</dbReference>
<comment type="subunit">
    <text evidence="7">Homodimer.</text>
</comment>
<evidence type="ECO:0000256" key="3">
    <source>
        <dbReference type="ARBA" id="ARBA00022694"/>
    </source>
</evidence>
<evidence type="ECO:0000256" key="7">
    <source>
        <dbReference type="HAMAP-Rule" id="MF_03179"/>
    </source>
</evidence>
<evidence type="ECO:0000256" key="6">
    <source>
        <dbReference type="ARBA" id="ARBA00048117"/>
    </source>
</evidence>
<accession>A0ABN8LC59</accession>
<dbReference type="Proteomes" id="UP001153292">
    <property type="component" value="Chromosome 9"/>
</dbReference>
<comment type="function">
    <text evidence="7">Required for the formation of a threonylcarbamoyl group on adenosine at position 37 (t(6)A37) in mitochondrial tRNAs that read codons beginning with adenine. Probably involved in the transfer of the threonylcarbamoyl moiety of threonylcarbamoyl-AMP (TC-AMP) to the N6 group of A37. Involved in mitochondrial genome maintenance.</text>
</comment>
<sequence length="419" mass="46805">MHQISTMSLNRLIHSQIRYSVWNWQSSFSGSKNNYSSNTLILGIETSCDDTGCAIISGQGKILSQSLYSQNLVHLRNGGIIPDIAQELHRAHIEPVVAETLNKAGVIMENLTAIAVTLEPGLPLSLAVGKKYAKHLARKFNKPIIPIHHMEAHALTPRMVHDIKFPYLVLLISGGHCLLAVVQDVKKFKLLGESIDCAPGEIFDKMARKMKLRNIPDYCKISGGEAIELAALKATNPDMFKLPLPLTDYKDCNFSFNGLKTSVFYHLYKKEKEHNIVAHELIPEINDLCAAALMAVTRHLIHRTQRAIEFCHLNKLIPENNKQLVVSGGVACNNHIFSCLSELCKEFDYRIFRPPPNLCTDNGIMIAWNGLEKLRKNLDIVTEIDSLDIKADSPLGESLISEVKKSKLNVKMLKIKQAS</sequence>
<keyword evidence="4 7" id="KW-0479">Metal-binding</keyword>
<dbReference type="InterPro" id="IPR000905">
    <property type="entry name" value="Gcp-like_dom"/>
</dbReference>
<dbReference type="EMBL" id="OU963902">
    <property type="protein sequence ID" value="CAH2992150.1"/>
    <property type="molecule type" value="Genomic_DNA"/>
</dbReference>
<keyword evidence="5 7" id="KW-0012">Acyltransferase</keyword>
<dbReference type="InterPro" id="IPR043129">
    <property type="entry name" value="ATPase_NBD"/>
</dbReference>
<comment type="catalytic activity">
    <reaction evidence="6 7">
        <text>L-threonylcarbamoyladenylate + adenosine(37) in tRNA = N(6)-L-threonylcarbamoyladenosine(37) in tRNA + AMP + H(+)</text>
        <dbReference type="Rhea" id="RHEA:37059"/>
        <dbReference type="Rhea" id="RHEA-COMP:10162"/>
        <dbReference type="Rhea" id="RHEA-COMP:10163"/>
        <dbReference type="ChEBI" id="CHEBI:15378"/>
        <dbReference type="ChEBI" id="CHEBI:73682"/>
        <dbReference type="ChEBI" id="CHEBI:74411"/>
        <dbReference type="ChEBI" id="CHEBI:74418"/>
        <dbReference type="ChEBI" id="CHEBI:456215"/>
        <dbReference type="EC" id="2.3.1.234"/>
    </reaction>
</comment>
<comment type="subcellular location">
    <subcellularLocation>
        <location evidence="7">Mitochondrion</location>
    </subcellularLocation>
</comment>
<keyword evidence="10" id="KW-1185">Reference proteome</keyword>
<dbReference type="PRINTS" id="PR00789">
    <property type="entry name" value="OSIALOPTASE"/>
</dbReference>
<reference evidence="9" key="1">
    <citation type="submission" date="2021-12" db="EMBL/GenBank/DDBJ databases">
        <authorList>
            <person name="King R."/>
        </authorList>
    </citation>
    <scope>NUCLEOTIDE SEQUENCE</scope>
</reference>
<evidence type="ECO:0000313" key="9">
    <source>
        <dbReference type="EMBL" id="CAH2992150.1"/>
    </source>
</evidence>
<dbReference type="Gene3D" id="3.30.420.40">
    <property type="match status" value="2"/>
</dbReference>
<protein>
    <recommendedName>
        <fullName evidence="1">N(6)-L-threonylcarbamoyladenine synthase</fullName>
        <ecNumber evidence="1">2.3.1.234</ecNumber>
    </recommendedName>
</protein>
<keyword evidence="3 7" id="KW-0819">tRNA processing</keyword>
<evidence type="ECO:0000256" key="4">
    <source>
        <dbReference type="ARBA" id="ARBA00022723"/>
    </source>
</evidence>
<evidence type="ECO:0000256" key="1">
    <source>
        <dbReference type="ARBA" id="ARBA00012156"/>
    </source>
</evidence>
<dbReference type="HAMAP" id="MF_01445">
    <property type="entry name" value="TsaD"/>
    <property type="match status" value="1"/>
</dbReference>
<evidence type="ECO:0000256" key="2">
    <source>
        <dbReference type="ARBA" id="ARBA00022679"/>
    </source>
</evidence>
<dbReference type="PANTHER" id="PTHR11735">
    <property type="entry name" value="TRNA N6-ADENOSINE THREONYLCARBAMOYLTRANSFERASE"/>
    <property type="match status" value="1"/>
</dbReference>
<evidence type="ECO:0000313" key="10">
    <source>
        <dbReference type="Proteomes" id="UP001153292"/>
    </source>
</evidence>
<dbReference type="EC" id="2.3.1.234" evidence="1"/>
<keyword evidence="7" id="KW-0496">Mitochondrion</keyword>
<dbReference type="NCBIfam" id="TIGR03723">
    <property type="entry name" value="T6A_TsaD_YgjD"/>
    <property type="match status" value="1"/>
</dbReference>
<gene>
    <name evidence="9" type="ORF">CHILSU_LOCUS11125</name>
</gene>
<comment type="cofactor">
    <cofactor evidence="7">
        <name>a divalent metal cation</name>
        <dbReference type="ChEBI" id="CHEBI:60240"/>
    </cofactor>
    <text evidence="7">Binds 1 divalent metal cation per subunit.</text>
</comment>
<comment type="similarity">
    <text evidence="7">Belongs to the KAE1 / TsaD family.</text>
</comment>
<feature type="domain" description="Gcp-like" evidence="8">
    <location>
        <begin position="61"/>
        <end position="368"/>
    </location>
</feature>
<dbReference type="InterPro" id="IPR022450">
    <property type="entry name" value="TsaD"/>
</dbReference>
<name>A0ABN8LC59_CHISP</name>
<dbReference type="Pfam" id="PF00814">
    <property type="entry name" value="TsaD"/>
    <property type="match status" value="1"/>
</dbReference>
<evidence type="ECO:0000256" key="5">
    <source>
        <dbReference type="ARBA" id="ARBA00023315"/>
    </source>
</evidence>
<dbReference type="InterPro" id="IPR017861">
    <property type="entry name" value="KAE1/TsaD"/>
</dbReference>